<dbReference type="SUPFAM" id="SSF75217">
    <property type="entry name" value="alpha/beta knot"/>
    <property type="match status" value="1"/>
</dbReference>
<keyword evidence="3" id="KW-0808">Transferase</keyword>
<dbReference type="CDD" id="cd18093">
    <property type="entry name" value="SpoU-like_TrmJ"/>
    <property type="match status" value="1"/>
</dbReference>
<evidence type="ECO:0000313" key="7">
    <source>
        <dbReference type="EMBL" id="BDG59328.1"/>
    </source>
</evidence>
<sequence length="294" mass="31292">MDNVVLVLFQPEDVVNVAGVVRAMSNFGLKDLRLVEPAAFDAYRVEGIAHHTGEIIERVRRYPSLEEAVADCSLVLGTTGRPRRVRRERLTPREAAPIVLRTAAAHPGAPVALLFGRERDGLPNSALDLCHAVVTIPTSPENHSLNLAQAVLVIAYELWLAAVGTDREQTGQGAPEMTFGARTLPAALEEPGPLATGAAREAMFAALDDMLRALYPGTTESRLGAAVSRLRAIVLRAAPRADEARLLSHLFRHIARVARTAYAARQAAGARPPGPDAARPEPGGRGADPAGPTS</sequence>
<comment type="similarity">
    <text evidence="1">Belongs to the class IV-like SAM-binding methyltransferase superfamily. RNA methyltransferase TrmH family.</text>
</comment>
<evidence type="ECO:0000256" key="4">
    <source>
        <dbReference type="ARBA" id="ARBA00022691"/>
    </source>
</evidence>
<dbReference type="Proteomes" id="UP001163687">
    <property type="component" value="Chromosome"/>
</dbReference>
<dbReference type="PIRSF" id="PIRSF004808">
    <property type="entry name" value="LasT"/>
    <property type="match status" value="1"/>
</dbReference>
<dbReference type="Pfam" id="PF00588">
    <property type="entry name" value="SpoU_methylase"/>
    <property type="match status" value="1"/>
</dbReference>
<dbReference type="AlphaFoldDB" id="A0AA35G7H5"/>
<reference evidence="7" key="1">
    <citation type="submission" date="2022-03" db="EMBL/GenBank/DDBJ databases">
        <title>Complete genome sequence of Caldinitratiruptor microaerophilus.</title>
        <authorList>
            <person name="Mukaiyama R."/>
            <person name="Nishiyama T."/>
            <person name="Ueda K."/>
        </authorList>
    </citation>
    <scope>NUCLEOTIDE SEQUENCE</scope>
    <source>
        <strain evidence="7">JCM 16183</strain>
    </source>
</reference>
<dbReference type="PANTHER" id="PTHR42786:SF2">
    <property type="entry name" value="TRNA (CYTIDINE_URIDINE-2'-O-)-METHYLTRANSFERASE TRMJ"/>
    <property type="match status" value="1"/>
</dbReference>
<evidence type="ECO:0000313" key="8">
    <source>
        <dbReference type="Proteomes" id="UP001163687"/>
    </source>
</evidence>
<evidence type="ECO:0000256" key="2">
    <source>
        <dbReference type="ARBA" id="ARBA00022603"/>
    </source>
</evidence>
<dbReference type="PANTHER" id="PTHR42786">
    <property type="entry name" value="TRNA/RRNA METHYLTRANSFERASE"/>
    <property type="match status" value="1"/>
</dbReference>
<dbReference type="InterPro" id="IPR001537">
    <property type="entry name" value="SpoU_MeTrfase"/>
</dbReference>
<name>A0AA35G7H5_9FIRM</name>
<feature type="domain" description="tRNA/rRNA methyltransferase SpoU type" evidence="6">
    <location>
        <begin position="4"/>
        <end position="156"/>
    </location>
</feature>
<dbReference type="GO" id="GO:0008173">
    <property type="term" value="F:RNA methyltransferase activity"/>
    <property type="evidence" value="ECO:0007669"/>
    <property type="project" value="InterPro"/>
</dbReference>
<keyword evidence="2" id="KW-0489">Methyltransferase</keyword>
<keyword evidence="4" id="KW-0949">S-adenosyl-L-methionine</keyword>
<organism evidence="7 8">
    <name type="scientific">Caldinitratiruptor microaerophilus</name>
    <dbReference type="NCBI Taxonomy" id="671077"/>
    <lineage>
        <taxon>Bacteria</taxon>
        <taxon>Bacillati</taxon>
        <taxon>Bacillota</taxon>
        <taxon>Clostridia</taxon>
        <taxon>Eubacteriales</taxon>
        <taxon>Symbiobacteriaceae</taxon>
        <taxon>Caldinitratiruptor</taxon>
    </lineage>
</organism>
<dbReference type="GO" id="GO:0003723">
    <property type="term" value="F:RNA binding"/>
    <property type="evidence" value="ECO:0007669"/>
    <property type="project" value="InterPro"/>
</dbReference>
<dbReference type="InterPro" id="IPR029026">
    <property type="entry name" value="tRNA_m1G_MTases_N"/>
</dbReference>
<proteinExistence type="inferred from homology"/>
<dbReference type="RefSeq" id="WP_264843458.1">
    <property type="nucleotide sequence ID" value="NZ_AP025628.1"/>
</dbReference>
<dbReference type="Gene3D" id="3.40.1280.10">
    <property type="match status" value="1"/>
</dbReference>
<protein>
    <submittedName>
        <fullName evidence="7">tRNA (Cytidine/uridine-2'-O-)-methyltransferase TrmJ</fullName>
    </submittedName>
</protein>
<evidence type="ECO:0000256" key="1">
    <source>
        <dbReference type="ARBA" id="ARBA00007228"/>
    </source>
</evidence>
<dbReference type="EMBL" id="AP025628">
    <property type="protein sequence ID" value="BDG59328.1"/>
    <property type="molecule type" value="Genomic_DNA"/>
</dbReference>
<dbReference type="GO" id="GO:0005829">
    <property type="term" value="C:cytosol"/>
    <property type="evidence" value="ECO:0007669"/>
    <property type="project" value="TreeGrafter"/>
</dbReference>
<feature type="region of interest" description="Disordered" evidence="5">
    <location>
        <begin position="265"/>
        <end position="294"/>
    </location>
</feature>
<evidence type="ECO:0000259" key="6">
    <source>
        <dbReference type="Pfam" id="PF00588"/>
    </source>
</evidence>
<evidence type="ECO:0000256" key="5">
    <source>
        <dbReference type="SAM" id="MobiDB-lite"/>
    </source>
</evidence>
<evidence type="ECO:0000256" key="3">
    <source>
        <dbReference type="ARBA" id="ARBA00022679"/>
    </source>
</evidence>
<dbReference type="InterPro" id="IPR029028">
    <property type="entry name" value="Alpha/beta_knot_MTases"/>
</dbReference>
<accession>A0AA35G7H5</accession>
<dbReference type="GO" id="GO:0002128">
    <property type="term" value="P:tRNA nucleoside ribose methylation"/>
    <property type="evidence" value="ECO:0007669"/>
    <property type="project" value="TreeGrafter"/>
</dbReference>
<keyword evidence="8" id="KW-1185">Reference proteome</keyword>
<gene>
    <name evidence="7" type="primary">trmJ</name>
    <name evidence="7" type="ORF">caldi_04180</name>
</gene>
<dbReference type="InterPro" id="IPR004384">
    <property type="entry name" value="RNA_MeTrfase_TrmJ/LasT"/>
</dbReference>
<dbReference type="KEGG" id="cmic:caldi_04180"/>